<keyword evidence="2" id="KW-1185">Reference proteome</keyword>
<feature type="non-terminal residue" evidence="1">
    <location>
        <position position="102"/>
    </location>
</feature>
<proteinExistence type="predicted"/>
<accession>A0ABD0QE91</accession>
<feature type="non-terminal residue" evidence="1">
    <location>
        <position position="1"/>
    </location>
</feature>
<reference evidence="1 2" key="1">
    <citation type="submission" date="2024-05" db="EMBL/GenBank/DDBJ databases">
        <title>Genome sequencing and assembly of Indian major carp, Cirrhinus mrigala (Hamilton, 1822).</title>
        <authorList>
            <person name="Mohindra V."/>
            <person name="Chowdhury L.M."/>
            <person name="Lal K."/>
            <person name="Jena J.K."/>
        </authorList>
    </citation>
    <scope>NUCLEOTIDE SEQUENCE [LARGE SCALE GENOMIC DNA]</scope>
    <source>
        <strain evidence="1">CM1030</strain>
        <tissue evidence="1">Blood</tissue>
    </source>
</reference>
<comment type="caution">
    <text evidence="1">The sequence shown here is derived from an EMBL/GenBank/DDBJ whole genome shotgun (WGS) entry which is preliminary data.</text>
</comment>
<dbReference type="AlphaFoldDB" id="A0ABD0QE91"/>
<dbReference type="Proteomes" id="UP001529510">
    <property type="component" value="Unassembled WGS sequence"/>
</dbReference>
<evidence type="ECO:0000313" key="1">
    <source>
        <dbReference type="EMBL" id="KAL0183316.1"/>
    </source>
</evidence>
<sequence>GSSHQGYCDFKGVLRLCERNDKIPVEQTVLRSVIRDQSSDPALFSLERNAPVCRRRCRGARDSSSSLSPALTRLVQRVRRCDQALITRARVGVSRRRIHADT</sequence>
<organism evidence="1 2">
    <name type="scientific">Cirrhinus mrigala</name>
    <name type="common">Mrigala</name>
    <dbReference type="NCBI Taxonomy" id="683832"/>
    <lineage>
        <taxon>Eukaryota</taxon>
        <taxon>Metazoa</taxon>
        <taxon>Chordata</taxon>
        <taxon>Craniata</taxon>
        <taxon>Vertebrata</taxon>
        <taxon>Euteleostomi</taxon>
        <taxon>Actinopterygii</taxon>
        <taxon>Neopterygii</taxon>
        <taxon>Teleostei</taxon>
        <taxon>Ostariophysi</taxon>
        <taxon>Cypriniformes</taxon>
        <taxon>Cyprinidae</taxon>
        <taxon>Labeoninae</taxon>
        <taxon>Labeonini</taxon>
        <taxon>Cirrhinus</taxon>
    </lineage>
</organism>
<name>A0ABD0QE91_CIRMR</name>
<dbReference type="EMBL" id="JAMKFB020000010">
    <property type="protein sequence ID" value="KAL0183316.1"/>
    <property type="molecule type" value="Genomic_DNA"/>
</dbReference>
<gene>
    <name evidence="1" type="ORF">M9458_022691</name>
</gene>
<protein>
    <submittedName>
        <fullName evidence="1">Uncharacterized protein</fullName>
    </submittedName>
</protein>
<evidence type="ECO:0000313" key="2">
    <source>
        <dbReference type="Proteomes" id="UP001529510"/>
    </source>
</evidence>